<dbReference type="InterPro" id="IPR029058">
    <property type="entry name" value="AB_hydrolase_fold"/>
</dbReference>
<organism evidence="1 2">
    <name type="scientific">Caproicibacter fermentans</name>
    <dbReference type="NCBI Taxonomy" id="2576756"/>
    <lineage>
        <taxon>Bacteria</taxon>
        <taxon>Bacillati</taxon>
        <taxon>Bacillota</taxon>
        <taxon>Clostridia</taxon>
        <taxon>Eubacteriales</taxon>
        <taxon>Acutalibacteraceae</taxon>
        <taxon>Caproicibacter</taxon>
    </lineage>
</organism>
<dbReference type="Gene3D" id="3.40.50.1820">
    <property type="entry name" value="alpha/beta hydrolase"/>
    <property type="match status" value="1"/>
</dbReference>
<proteinExistence type="predicted"/>
<protein>
    <recommendedName>
        <fullName evidence="3">Alpha/beta hydrolase</fullName>
    </recommendedName>
</protein>
<evidence type="ECO:0008006" key="3">
    <source>
        <dbReference type="Google" id="ProtNLM"/>
    </source>
</evidence>
<evidence type="ECO:0000313" key="1">
    <source>
        <dbReference type="EMBL" id="MVB12446.1"/>
    </source>
</evidence>
<dbReference type="Proteomes" id="UP000469440">
    <property type="component" value="Unassembled WGS sequence"/>
</dbReference>
<dbReference type="EMBL" id="VWXL01000095">
    <property type="protein sequence ID" value="MVB12446.1"/>
    <property type="molecule type" value="Genomic_DNA"/>
</dbReference>
<keyword evidence="2" id="KW-1185">Reference proteome</keyword>
<reference evidence="1 2" key="1">
    <citation type="submission" date="2019-09" db="EMBL/GenBank/DDBJ databases">
        <title>Genome sequence of Clostridium sp. EA1.</title>
        <authorList>
            <person name="Poehlein A."/>
            <person name="Bengelsdorf F.R."/>
            <person name="Daniel R."/>
        </authorList>
    </citation>
    <scope>NUCLEOTIDE SEQUENCE [LARGE SCALE GENOMIC DNA]</scope>
    <source>
        <strain evidence="1 2">EA1</strain>
    </source>
</reference>
<evidence type="ECO:0000313" key="2">
    <source>
        <dbReference type="Proteomes" id="UP000469440"/>
    </source>
</evidence>
<comment type="caution">
    <text evidence="1">The sequence shown here is derived from an EMBL/GenBank/DDBJ whole genome shotgun (WGS) entry which is preliminary data.</text>
</comment>
<gene>
    <name evidence="1" type="ORF">CAFE_31860</name>
</gene>
<accession>A0A6N8I2T0</accession>
<dbReference type="AlphaFoldDB" id="A0A6N8I2T0"/>
<dbReference type="SUPFAM" id="SSF53474">
    <property type="entry name" value="alpha/beta-Hydrolases"/>
    <property type="match status" value="1"/>
</dbReference>
<sequence length="86" mass="9972">MAGSCLHEDTAYRFRQPVLLLCGVDDKLGNIRKAAEPWAKEDRNCYLHMIEHANHNSNQDNPTQVNRLIAGFLDLNQTFFREQEEL</sequence>
<name>A0A6N8I2T0_9FIRM</name>